<dbReference type="InterPro" id="IPR005790">
    <property type="entry name" value="DNA_polIII_delta"/>
</dbReference>
<keyword evidence="3" id="KW-0548">Nucleotidyltransferase</keyword>
<evidence type="ECO:0000256" key="5">
    <source>
        <dbReference type="ARBA" id="ARBA00022932"/>
    </source>
</evidence>
<dbReference type="GO" id="GO:0006261">
    <property type="term" value="P:DNA-templated DNA replication"/>
    <property type="evidence" value="ECO:0007669"/>
    <property type="project" value="TreeGrafter"/>
</dbReference>
<dbReference type="GO" id="GO:0003887">
    <property type="term" value="F:DNA-directed DNA polymerase activity"/>
    <property type="evidence" value="ECO:0007669"/>
    <property type="project" value="UniProtKB-KW"/>
</dbReference>
<evidence type="ECO:0000313" key="9">
    <source>
        <dbReference type="EMBL" id="HEB14099.1"/>
    </source>
</evidence>
<evidence type="ECO:0000256" key="3">
    <source>
        <dbReference type="ARBA" id="ARBA00022695"/>
    </source>
</evidence>
<dbReference type="Proteomes" id="UP000885744">
    <property type="component" value="Unassembled WGS sequence"/>
</dbReference>
<evidence type="ECO:0000256" key="6">
    <source>
        <dbReference type="ARBA" id="ARBA00034754"/>
    </source>
</evidence>
<name>A0A7C1T5Z5_UNCKA</name>
<keyword evidence="2" id="KW-0808">Transferase</keyword>
<dbReference type="AlphaFoldDB" id="A0A7C1T5Z5"/>
<keyword evidence="5" id="KW-0239">DNA-directed DNA polymerase</keyword>
<dbReference type="EMBL" id="DRHH01000071">
    <property type="protein sequence ID" value="HEB14099.1"/>
    <property type="molecule type" value="Genomic_DNA"/>
</dbReference>
<dbReference type="InterPro" id="IPR048466">
    <property type="entry name" value="DNA_pol3_delta-like_C"/>
</dbReference>
<evidence type="ECO:0000256" key="4">
    <source>
        <dbReference type="ARBA" id="ARBA00022705"/>
    </source>
</evidence>
<dbReference type="PANTHER" id="PTHR34388:SF1">
    <property type="entry name" value="DNA POLYMERASE III SUBUNIT DELTA"/>
    <property type="match status" value="1"/>
</dbReference>
<reference evidence="9" key="1">
    <citation type="journal article" date="2020" name="mSystems">
        <title>Genome- and Community-Level Interaction Insights into Carbon Utilization and Element Cycling Functions of Hydrothermarchaeota in Hydrothermal Sediment.</title>
        <authorList>
            <person name="Zhou Z."/>
            <person name="Liu Y."/>
            <person name="Xu W."/>
            <person name="Pan J."/>
            <person name="Luo Z.H."/>
            <person name="Li M."/>
        </authorList>
    </citation>
    <scope>NUCLEOTIDE SEQUENCE [LARGE SCALE GENOMIC DNA]</scope>
    <source>
        <strain evidence="9">HyVt-365</strain>
    </source>
</reference>
<comment type="caution">
    <text evidence="9">The sequence shown here is derived from an EMBL/GenBank/DDBJ whole genome shotgun (WGS) entry which is preliminary data.</text>
</comment>
<dbReference type="Gene3D" id="1.20.272.10">
    <property type="match status" value="1"/>
</dbReference>
<dbReference type="SUPFAM" id="SSF48019">
    <property type="entry name" value="post-AAA+ oligomerization domain-like"/>
    <property type="match status" value="1"/>
</dbReference>
<comment type="catalytic activity">
    <reaction evidence="7">
        <text>DNA(n) + a 2'-deoxyribonucleoside 5'-triphosphate = DNA(n+1) + diphosphate</text>
        <dbReference type="Rhea" id="RHEA:22508"/>
        <dbReference type="Rhea" id="RHEA-COMP:17339"/>
        <dbReference type="Rhea" id="RHEA-COMP:17340"/>
        <dbReference type="ChEBI" id="CHEBI:33019"/>
        <dbReference type="ChEBI" id="CHEBI:61560"/>
        <dbReference type="ChEBI" id="CHEBI:173112"/>
        <dbReference type="EC" id="2.7.7.7"/>
    </reaction>
</comment>
<feature type="domain" description="DNA polymerase III delta subunit-like C-terminal" evidence="8">
    <location>
        <begin position="109"/>
        <end position="206"/>
    </location>
</feature>
<evidence type="ECO:0000259" key="8">
    <source>
        <dbReference type="Pfam" id="PF21694"/>
    </source>
</evidence>
<gene>
    <name evidence="9" type="ORF">ENI09_01680</name>
</gene>
<organism evidence="9">
    <name type="scientific">candidate division WWE3 bacterium</name>
    <dbReference type="NCBI Taxonomy" id="2053526"/>
    <lineage>
        <taxon>Bacteria</taxon>
        <taxon>Katanobacteria</taxon>
    </lineage>
</organism>
<protein>
    <recommendedName>
        <fullName evidence="1">DNA-directed DNA polymerase</fullName>
        <ecNumber evidence="1">2.7.7.7</ecNumber>
    </recommendedName>
</protein>
<dbReference type="GO" id="GO:0003677">
    <property type="term" value="F:DNA binding"/>
    <property type="evidence" value="ECO:0007669"/>
    <property type="project" value="InterPro"/>
</dbReference>
<dbReference type="GO" id="GO:0009360">
    <property type="term" value="C:DNA polymerase III complex"/>
    <property type="evidence" value="ECO:0007669"/>
    <property type="project" value="TreeGrafter"/>
</dbReference>
<dbReference type="InterPro" id="IPR008921">
    <property type="entry name" value="DNA_pol3_clamp-load_cplx_C"/>
</dbReference>
<dbReference type="PANTHER" id="PTHR34388">
    <property type="entry name" value="DNA POLYMERASE III SUBUNIT DELTA"/>
    <property type="match status" value="1"/>
</dbReference>
<sequence>MIFVFHGPNQSKLRNEFVNLKKGYEDVKFWEEELVDLVGYLSLQSLFGGRELVVLENPKVADAVKFSKKIEGKRLEKDVVMLFSEGLNRQKLAKFKDANIREFRDDIPKNVFPLLDAILARQKQKALSETRRLLSQGNDLGYLLKMFSWQLRNLARVKGGVTAGINPYVVKKLSRFKKSWSDANIQEALSLILKADLKLKKGKKNPVEFLVDKITSL</sequence>
<evidence type="ECO:0000256" key="7">
    <source>
        <dbReference type="ARBA" id="ARBA00049244"/>
    </source>
</evidence>
<proteinExistence type="inferred from homology"/>
<accession>A0A7C1T5Z5</accession>
<dbReference type="EC" id="2.7.7.7" evidence="1"/>
<comment type="similarity">
    <text evidence="6">Belongs to the DNA polymerase HolA subunit family.</text>
</comment>
<dbReference type="Pfam" id="PF21694">
    <property type="entry name" value="DNA_pol3_delta_C"/>
    <property type="match status" value="1"/>
</dbReference>
<evidence type="ECO:0000256" key="1">
    <source>
        <dbReference type="ARBA" id="ARBA00012417"/>
    </source>
</evidence>
<keyword evidence="4" id="KW-0235">DNA replication</keyword>
<evidence type="ECO:0000256" key="2">
    <source>
        <dbReference type="ARBA" id="ARBA00022679"/>
    </source>
</evidence>